<dbReference type="RefSeq" id="XP_005647669.1">
    <property type="nucleotide sequence ID" value="XM_005647612.1"/>
</dbReference>
<name>I0YXK6_COCSC</name>
<dbReference type="Proteomes" id="UP000007264">
    <property type="component" value="Unassembled WGS sequence"/>
</dbReference>
<comment type="caution">
    <text evidence="8">The sequence shown here is derived from an EMBL/GenBank/DDBJ whole genome shotgun (WGS) entry which is preliminary data.</text>
</comment>
<sequence length="303" mass="33848">MADYAARGADFMKKADKKLNSFGLFSSFGNKYEDAAELLEKAANHFKLAKSWNEAGQAFEKLAQVHLKQDSRLEAASSYVEAAKCYQKTDKTGEIIASIAVVDVLRALHNAVEYYTEAGRLGMAAKNLREVAETLEKRGLKEEAIEFYTQAADLFAGEEQTSEANKCRLKVALFSAELENYPSAIQIYEDVARLSMDNNLLKYAAKGHLLNAGICRLCVGDQMAMQSALERYEDIDYTFSGSREGKLLKDLVEAFEAGDAEKYTDAIAEFDSMTRLDAWKTTLLLRGKKRLQSHDDHDEPDLT</sequence>
<evidence type="ECO:0000256" key="5">
    <source>
        <dbReference type="ARBA" id="ARBA00022927"/>
    </source>
</evidence>
<evidence type="ECO:0000313" key="9">
    <source>
        <dbReference type="Proteomes" id="UP000007264"/>
    </source>
</evidence>
<dbReference type="OrthoDB" id="9984275at2759"/>
<comment type="function">
    <text evidence="7">Required for vesicular transport between the endoplasmic reticulum and the Golgi apparatus.</text>
</comment>
<keyword evidence="3 7" id="KW-0813">Transport</keyword>
<comment type="similarity">
    <text evidence="2 7">Belongs to the SNAP family.</text>
</comment>
<dbReference type="SUPFAM" id="SSF48452">
    <property type="entry name" value="TPR-like"/>
    <property type="match status" value="1"/>
</dbReference>
<keyword evidence="6 7" id="KW-0472">Membrane</keyword>
<dbReference type="Pfam" id="PF14938">
    <property type="entry name" value="SNAP"/>
    <property type="match status" value="1"/>
</dbReference>
<keyword evidence="9" id="KW-1185">Reference proteome</keyword>
<gene>
    <name evidence="8" type="ORF">COCSUDRAFT_15599</name>
</gene>
<dbReference type="GO" id="GO:0005483">
    <property type="term" value="F:soluble NSF attachment protein activity"/>
    <property type="evidence" value="ECO:0007669"/>
    <property type="project" value="UniProtKB-ARBA"/>
</dbReference>
<evidence type="ECO:0000256" key="4">
    <source>
        <dbReference type="ARBA" id="ARBA00022892"/>
    </source>
</evidence>
<dbReference type="eggNOG" id="KOG1586">
    <property type="taxonomic scope" value="Eukaryota"/>
</dbReference>
<dbReference type="GO" id="GO:0005774">
    <property type="term" value="C:vacuolar membrane"/>
    <property type="evidence" value="ECO:0007669"/>
    <property type="project" value="TreeGrafter"/>
</dbReference>
<keyword evidence="4 7" id="KW-0931">ER-Golgi transport</keyword>
<comment type="subcellular location">
    <subcellularLocation>
        <location evidence="1 7">Membrane</location>
        <topology evidence="1 7">Peripheral membrane protein</topology>
    </subcellularLocation>
</comment>
<dbReference type="FunFam" id="1.25.40.10:FF:000049">
    <property type="entry name" value="Alpha-soluble NSF attachment protein-like"/>
    <property type="match status" value="1"/>
</dbReference>
<dbReference type="EMBL" id="AGSI01000008">
    <property type="protein sequence ID" value="EIE23125.1"/>
    <property type="molecule type" value="Genomic_DNA"/>
</dbReference>
<dbReference type="GO" id="GO:0006886">
    <property type="term" value="P:intracellular protein transport"/>
    <property type="evidence" value="ECO:0007669"/>
    <property type="project" value="UniProtKB-UniRule"/>
</dbReference>
<dbReference type="GO" id="GO:0019905">
    <property type="term" value="F:syntaxin binding"/>
    <property type="evidence" value="ECO:0007669"/>
    <property type="project" value="TreeGrafter"/>
</dbReference>
<dbReference type="InterPro" id="IPR011990">
    <property type="entry name" value="TPR-like_helical_dom_sf"/>
</dbReference>
<dbReference type="PANTHER" id="PTHR13768">
    <property type="entry name" value="SOLUBLE NSF ATTACHMENT PROTEIN SNAP"/>
    <property type="match status" value="1"/>
</dbReference>
<dbReference type="KEGG" id="csl:COCSUDRAFT_15599"/>
<evidence type="ECO:0000313" key="8">
    <source>
        <dbReference type="EMBL" id="EIE23125.1"/>
    </source>
</evidence>
<dbReference type="InterPro" id="IPR000744">
    <property type="entry name" value="NSF_attach"/>
</dbReference>
<dbReference type="AlphaFoldDB" id="I0YXK6"/>
<evidence type="ECO:0000256" key="7">
    <source>
        <dbReference type="RuleBase" id="RU367013"/>
    </source>
</evidence>
<reference evidence="8 9" key="1">
    <citation type="journal article" date="2012" name="Genome Biol.">
        <title>The genome of the polar eukaryotic microalga coccomyxa subellipsoidea reveals traits of cold adaptation.</title>
        <authorList>
            <person name="Blanc G."/>
            <person name="Agarkova I."/>
            <person name="Grimwood J."/>
            <person name="Kuo A."/>
            <person name="Brueggeman A."/>
            <person name="Dunigan D."/>
            <person name="Gurnon J."/>
            <person name="Ladunga I."/>
            <person name="Lindquist E."/>
            <person name="Lucas S."/>
            <person name="Pangilinan J."/>
            <person name="Proschold T."/>
            <person name="Salamov A."/>
            <person name="Schmutz J."/>
            <person name="Weeks D."/>
            <person name="Yamada T."/>
            <person name="Claverie J.M."/>
            <person name="Grigoriev I."/>
            <person name="Van Etten J."/>
            <person name="Lomsadze A."/>
            <person name="Borodovsky M."/>
        </authorList>
    </citation>
    <scope>NUCLEOTIDE SEQUENCE [LARGE SCALE GENOMIC DNA]</scope>
    <source>
        <strain evidence="8 9">C-169</strain>
    </source>
</reference>
<protein>
    <submittedName>
        <fullName evidence="8">TPR-like protein</fullName>
    </submittedName>
</protein>
<dbReference type="Gene3D" id="1.25.40.10">
    <property type="entry name" value="Tetratricopeptide repeat domain"/>
    <property type="match status" value="1"/>
</dbReference>
<dbReference type="GO" id="GO:0031201">
    <property type="term" value="C:SNARE complex"/>
    <property type="evidence" value="ECO:0007669"/>
    <property type="project" value="TreeGrafter"/>
</dbReference>
<organism evidence="8 9">
    <name type="scientific">Coccomyxa subellipsoidea (strain C-169)</name>
    <name type="common">Green microalga</name>
    <dbReference type="NCBI Taxonomy" id="574566"/>
    <lineage>
        <taxon>Eukaryota</taxon>
        <taxon>Viridiplantae</taxon>
        <taxon>Chlorophyta</taxon>
        <taxon>core chlorophytes</taxon>
        <taxon>Trebouxiophyceae</taxon>
        <taxon>Trebouxiophyceae incertae sedis</taxon>
        <taxon>Coccomyxaceae</taxon>
        <taxon>Coccomyxa</taxon>
        <taxon>Coccomyxa subellipsoidea</taxon>
    </lineage>
</organism>
<keyword evidence="5 7" id="KW-0653">Protein transport</keyword>
<dbReference type="GO" id="GO:0035494">
    <property type="term" value="P:SNARE complex disassembly"/>
    <property type="evidence" value="ECO:0007669"/>
    <property type="project" value="TreeGrafter"/>
</dbReference>
<accession>I0YXK6</accession>
<proteinExistence type="inferred from homology"/>
<dbReference type="PRINTS" id="PR00448">
    <property type="entry name" value="NSFATTACHMNT"/>
</dbReference>
<evidence type="ECO:0000256" key="1">
    <source>
        <dbReference type="ARBA" id="ARBA00004170"/>
    </source>
</evidence>
<evidence type="ECO:0000256" key="3">
    <source>
        <dbReference type="ARBA" id="ARBA00022448"/>
    </source>
</evidence>
<evidence type="ECO:0000256" key="6">
    <source>
        <dbReference type="ARBA" id="ARBA00023136"/>
    </source>
</evidence>
<dbReference type="PANTHER" id="PTHR13768:SF8">
    <property type="entry name" value="ALPHA-SOLUBLE NSF ATTACHMENT PROTEIN"/>
    <property type="match status" value="1"/>
</dbReference>
<dbReference type="GeneID" id="17041113"/>
<dbReference type="STRING" id="574566.I0YXK6"/>
<evidence type="ECO:0000256" key="2">
    <source>
        <dbReference type="ARBA" id="ARBA00010050"/>
    </source>
</evidence>
<dbReference type="CDD" id="cd15832">
    <property type="entry name" value="SNAP"/>
    <property type="match status" value="1"/>
</dbReference>